<proteinExistence type="predicted"/>
<reference evidence="1 2" key="1">
    <citation type="submission" date="2020-02" db="EMBL/GenBank/DDBJ databases">
        <authorList>
            <person name="Ferguson B K."/>
        </authorList>
    </citation>
    <scope>NUCLEOTIDE SEQUENCE [LARGE SCALE GENOMIC DNA]</scope>
</reference>
<gene>
    <name evidence="1" type="ORF">TBRA_LOCUS1288</name>
</gene>
<sequence length="320" mass="36002">LAATPPTPLWEKQLPCVGLLSCEALRGQNRDTGAMLVWTSGIASIRILSTFTHAVILRGCRGHGDNNFRAILTGSKSITFVPEFEDEKSAAAGCKCTLPVLISGREVSTFGQGMRKKKFEVLSNLIRHTKTVHNGRKDYEYERCEKKFGRRSNSRTYIAFYKFIISSSSHHGLRSTAGNMEQFPTMPPTCSTNLRYELIKKHEIKFTSQGLPPHCGLLHVLCFLCFAQKEMASALLTAVEKFSKSAGLRDGMESDAHDGHKFFDPSHRITREGELNNFVLRRRMVASYAKKAWVFPKVALTTFLRMRPEGGRRHQLLFDG</sequence>
<dbReference type="EMBL" id="CADCXV010000281">
    <property type="protein sequence ID" value="CAB0029231.1"/>
    <property type="molecule type" value="Genomic_DNA"/>
</dbReference>
<organism evidence="1 2">
    <name type="scientific">Trichogramma brassicae</name>
    <dbReference type="NCBI Taxonomy" id="86971"/>
    <lineage>
        <taxon>Eukaryota</taxon>
        <taxon>Metazoa</taxon>
        <taxon>Ecdysozoa</taxon>
        <taxon>Arthropoda</taxon>
        <taxon>Hexapoda</taxon>
        <taxon>Insecta</taxon>
        <taxon>Pterygota</taxon>
        <taxon>Neoptera</taxon>
        <taxon>Endopterygota</taxon>
        <taxon>Hymenoptera</taxon>
        <taxon>Apocrita</taxon>
        <taxon>Proctotrupomorpha</taxon>
        <taxon>Chalcidoidea</taxon>
        <taxon>Trichogrammatidae</taxon>
        <taxon>Trichogramma</taxon>
    </lineage>
</organism>
<dbReference type="AlphaFoldDB" id="A0A6H5I3E5"/>
<evidence type="ECO:0000313" key="2">
    <source>
        <dbReference type="Proteomes" id="UP000479190"/>
    </source>
</evidence>
<dbReference type="Gene3D" id="3.30.160.60">
    <property type="entry name" value="Classic Zinc Finger"/>
    <property type="match status" value="1"/>
</dbReference>
<feature type="non-terminal residue" evidence="1">
    <location>
        <position position="1"/>
    </location>
</feature>
<name>A0A6H5I3E5_9HYME</name>
<dbReference type="Proteomes" id="UP000479190">
    <property type="component" value="Unassembled WGS sequence"/>
</dbReference>
<protein>
    <submittedName>
        <fullName evidence="1">Uncharacterized protein</fullName>
    </submittedName>
</protein>
<accession>A0A6H5I3E5</accession>
<evidence type="ECO:0000313" key="1">
    <source>
        <dbReference type="EMBL" id="CAB0029231.1"/>
    </source>
</evidence>
<keyword evidence="2" id="KW-1185">Reference proteome</keyword>